<proteinExistence type="predicted"/>
<dbReference type="InterPro" id="IPR051632">
    <property type="entry name" value="Rho_GEF"/>
</dbReference>
<name>A0ABN9ANN2_9NEOB</name>
<dbReference type="SUPFAM" id="SSF48065">
    <property type="entry name" value="DBL homology domain (DH-domain)"/>
    <property type="match status" value="1"/>
</dbReference>
<dbReference type="InterPro" id="IPR035899">
    <property type="entry name" value="DBL_dom_sf"/>
</dbReference>
<dbReference type="InterPro" id="IPR041020">
    <property type="entry name" value="PH_16"/>
</dbReference>
<keyword evidence="5" id="KW-0863">Zinc-finger</keyword>
<evidence type="ECO:0000256" key="2">
    <source>
        <dbReference type="ARBA" id="ARBA00022490"/>
    </source>
</evidence>
<organism evidence="7 8">
    <name type="scientific">Staurois parvus</name>
    <dbReference type="NCBI Taxonomy" id="386267"/>
    <lineage>
        <taxon>Eukaryota</taxon>
        <taxon>Metazoa</taxon>
        <taxon>Chordata</taxon>
        <taxon>Craniata</taxon>
        <taxon>Vertebrata</taxon>
        <taxon>Euteleostomi</taxon>
        <taxon>Amphibia</taxon>
        <taxon>Batrachia</taxon>
        <taxon>Anura</taxon>
        <taxon>Neobatrachia</taxon>
        <taxon>Ranoidea</taxon>
        <taxon>Ranidae</taxon>
        <taxon>Staurois</taxon>
    </lineage>
</organism>
<dbReference type="InterPro" id="IPR000219">
    <property type="entry name" value="DH_dom"/>
</dbReference>
<keyword evidence="5" id="KW-0862">Zinc</keyword>
<keyword evidence="3" id="KW-0597">Phosphoprotein</keyword>
<evidence type="ECO:0000256" key="5">
    <source>
        <dbReference type="ARBA" id="ARBA00022771"/>
    </source>
</evidence>
<keyword evidence="2" id="KW-0963">Cytoplasm</keyword>
<evidence type="ECO:0000256" key="1">
    <source>
        <dbReference type="ARBA" id="ARBA00004496"/>
    </source>
</evidence>
<sequence length="461" mass="52796">DCAVNVHKNCKTLLPECTSSKSKRDTFYKPAVSSHVSSFYQQASLKDPHRIAIVGLDGAHAQGRGLGMTVTNRGNSRVEIHATAGSRTSSTTADMDELDSNFSKLKFLTEDSLSLAPSSTESFFVEEAIYASVRSELEADAVELETESWSSAVEPPFARKQKKEVIKRQDVIYELMQTEMHHVRTLKIMLKVYCRALREELHWNKEINQLLPCVDELLELHGQFLTRFKERRKESLEEGSDRNYFIQKIGDILVQQFSGDTGARMEDKYGVFCSQHNRAVSYYKFLMRENKKFQNLMKKIGNSSIVRRLGVPECILLVTQRITKYPVLVERIIKNTEEGTEDYEALTQALTLIKETITEIDLRVHRSEKGQRLVEIIAKMEPKSSVKLKNGMTFRKHNMENRQLLHDGMLYWKTASGRLKDILAVLLTDVLLLLQEKDQKYIFSSVDAKPPVISLQKLIVR</sequence>
<keyword evidence="8" id="KW-1185">Reference proteome</keyword>
<keyword evidence="4" id="KW-0344">Guanine-nucleotide releasing factor</keyword>
<dbReference type="InterPro" id="IPR011993">
    <property type="entry name" value="PH-like_dom_sf"/>
</dbReference>
<feature type="non-terminal residue" evidence="7">
    <location>
        <position position="461"/>
    </location>
</feature>
<dbReference type="SMART" id="SM00325">
    <property type="entry name" value="RhoGEF"/>
    <property type="match status" value="1"/>
</dbReference>
<evidence type="ECO:0000313" key="8">
    <source>
        <dbReference type="Proteomes" id="UP001162483"/>
    </source>
</evidence>
<dbReference type="PROSITE" id="PS50010">
    <property type="entry name" value="DH_2"/>
    <property type="match status" value="1"/>
</dbReference>
<dbReference type="Pfam" id="PF17838">
    <property type="entry name" value="PH_16"/>
    <property type="match status" value="1"/>
</dbReference>
<feature type="domain" description="DH" evidence="6">
    <location>
        <begin position="167"/>
        <end position="363"/>
    </location>
</feature>
<evidence type="ECO:0000259" key="6">
    <source>
        <dbReference type="PROSITE" id="PS50010"/>
    </source>
</evidence>
<dbReference type="Gene3D" id="1.20.900.10">
    <property type="entry name" value="Dbl homology (DH) domain"/>
    <property type="match status" value="1"/>
</dbReference>
<evidence type="ECO:0000313" key="7">
    <source>
        <dbReference type="EMBL" id="CAI9536196.1"/>
    </source>
</evidence>
<reference evidence="7" key="1">
    <citation type="submission" date="2023-05" db="EMBL/GenBank/DDBJ databases">
        <authorList>
            <person name="Stuckert A."/>
        </authorList>
    </citation>
    <scope>NUCLEOTIDE SEQUENCE</scope>
</reference>
<dbReference type="CDD" id="cd00160">
    <property type="entry name" value="RhoGEF"/>
    <property type="match status" value="1"/>
</dbReference>
<dbReference type="Gene3D" id="2.30.29.30">
    <property type="entry name" value="Pleckstrin-homology domain (PH domain)/Phosphotyrosine-binding domain (PTB)"/>
    <property type="match status" value="1"/>
</dbReference>
<accession>A0ABN9ANN2</accession>
<keyword evidence="5" id="KW-0479">Metal-binding</keyword>
<feature type="non-terminal residue" evidence="7">
    <location>
        <position position="1"/>
    </location>
</feature>
<evidence type="ECO:0000256" key="4">
    <source>
        <dbReference type="ARBA" id="ARBA00022658"/>
    </source>
</evidence>
<protein>
    <recommendedName>
        <fullName evidence="6">DH domain-containing protein</fullName>
    </recommendedName>
</protein>
<dbReference type="EMBL" id="CATNWA010000303">
    <property type="protein sequence ID" value="CAI9536196.1"/>
    <property type="molecule type" value="Genomic_DNA"/>
</dbReference>
<gene>
    <name evidence="7" type="ORF">SPARVUS_LOCUS988819</name>
</gene>
<dbReference type="Pfam" id="PF00621">
    <property type="entry name" value="RhoGEF"/>
    <property type="match status" value="1"/>
</dbReference>
<comment type="subcellular location">
    <subcellularLocation>
        <location evidence="1">Cytoplasm</location>
    </subcellularLocation>
</comment>
<dbReference type="Proteomes" id="UP001162483">
    <property type="component" value="Unassembled WGS sequence"/>
</dbReference>
<dbReference type="PANTHER" id="PTHR13944">
    <property type="entry name" value="AGAP007712-PA"/>
    <property type="match status" value="1"/>
</dbReference>
<dbReference type="SUPFAM" id="SSF50729">
    <property type="entry name" value="PH domain-like"/>
    <property type="match status" value="1"/>
</dbReference>
<evidence type="ECO:0000256" key="3">
    <source>
        <dbReference type="ARBA" id="ARBA00022553"/>
    </source>
</evidence>
<dbReference type="PANTHER" id="PTHR13944:SF23">
    <property type="entry name" value="RHO GUANINE NUCLEOTIDE EXCHANGE FACTOR 18"/>
    <property type="match status" value="1"/>
</dbReference>
<comment type="caution">
    <text evidence="7">The sequence shown here is derived from an EMBL/GenBank/DDBJ whole genome shotgun (WGS) entry which is preliminary data.</text>
</comment>